<reference evidence="1 2" key="1">
    <citation type="journal article" date="2009" name="PLoS ONE">
        <title>Complete genome sequence of the aerobic CO-oxidizing thermophile Thermomicrobium roseum.</title>
        <authorList>
            <person name="Wu D."/>
            <person name="Raymond J."/>
            <person name="Wu M."/>
            <person name="Chatterji S."/>
            <person name="Ren Q."/>
            <person name="Graham J.E."/>
            <person name="Bryant D.A."/>
            <person name="Robb F."/>
            <person name="Colman A."/>
            <person name="Tallon L.J."/>
            <person name="Badger J.H."/>
            <person name="Madupu R."/>
            <person name="Ward N.L."/>
            <person name="Eisen J.A."/>
        </authorList>
    </citation>
    <scope>NUCLEOTIDE SEQUENCE [LARGE SCALE GENOMIC DNA]</scope>
    <source>
        <strain evidence="2">ATCC 27502 / DSM 5159 / P-2</strain>
    </source>
</reference>
<protein>
    <submittedName>
        <fullName evidence="1">Uncharacterized protein</fullName>
    </submittedName>
</protein>
<dbReference type="EMBL" id="CP001275">
    <property type="protein sequence ID" value="ACM04677.1"/>
    <property type="molecule type" value="Genomic_DNA"/>
</dbReference>
<sequence length="77" mass="8690">MTSWAIFRRAVVENLVRLSLAVPSVRLREAIMRAFRSAVYCTLAMLSSDSRRSVPVGVFEMLETAAQSERVRRVCVS</sequence>
<dbReference type="KEGG" id="tro:trd_0800"/>
<accession>B9KZ86</accession>
<dbReference type="HOGENOM" id="CLU_2636889_0_0_0"/>
<name>B9KZ86_THERP</name>
<keyword evidence="2" id="KW-1185">Reference proteome</keyword>
<gene>
    <name evidence="1" type="ordered locus">trd_0800</name>
</gene>
<evidence type="ECO:0000313" key="1">
    <source>
        <dbReference type="EMBL" id="ACM04677.1"/>
    </source>
</evidence>
<dbReference type="STRING" id="309801.trd_0800"/>
<dbReference type="Proteomes" id="UP000000447">
    <property type="component" value="Chromosome"/>
</dbReference>
<organism evidence="1 2">
    <name type="scientific">Thermomicrobium roseum (strain ATCC 27502 / DSM 5159 / P-2)</name>
    <dbReference type="NCBI Taxonomy" id="309801"/>
    <lineage>
        <taxon>Bacteria</taxon>
        <taxon>Pseudomonadati</taxon>
        <taxon>Thermomicrobiota</taxon>
        <taxon>Thermomicrobia</taxon>
        <taxon>Thermomicrobiales</taxon>
        <taxon>Thermomicrobiaceae</taxon>
        <taxon>Thermomicrobium</taxon>
    </lineage>
</organism>
<evidence type="ECO:0000313" key="2">
    <source>
        <dbReference type="Proteomes" id="UP000000447"/>
    </source>
</evidence>
<dbReference type="AlphaFoldDB" id="B9KZ86"/>
<proteinExistence type="predicted"/>